<dbReference type="InterPro" id="IPR010331">
    <property type="entry name" value="ExoD"/>
</dbReference>
<keyword evidence="1" id="KW-1133">Transmembrane helix</keyword>
<keyword evidence="3" id="KW-1185">Reference proteome</keyword>
<accession>A0A1I3M475</accession>
<evidence type="ECO:0000256" key="1">
    <source>
        <dbReference type="SAM" id="Phobius"/>
    </source>
</evidence>
<evidence type="ECO:0000313" key="3">
    <source>
        <dbReference type="Proteomes" id="UP000242763"/>
    </source>
</evidence>
<dbReference type="PIRSF" id="PIRSF033239">
    <property type="entry name" value="ExoD"/>
    <property type="match status" value="1"/>
</dbReference>
<proteinExistence type="predicted"/>
<dbReference type="OrthoDB" id="7949130at2"/>
<reference evidence="3" key="1">
    <citation type="submission" date="2016-10" db="EMBL/GenBank/DDBJ databases">
        <authorList>
            <person name="Varghese N."/>
            <person name="Submissions S."/>
        </authorList>
    </citation>
    <scope>NUCLEOTIDE SEQUENCE [LARGE SCALE GENOMIC DNA]</scope>
    <source>
        <strain evidence="3">DSM 21857</strain>
    </source>
</reference>
<dbReference type="EMBL" id="FORF01000008">
    <property type="protein sequence ID" value="SFI91727.1"/>
    <property type="molecule type" value="Genomic_DNA"/>
</dbReference>
<feature type="transmembrane region" description="Helical" evidence="1">
    <location>
        <begin position="128"/>
        <end position="150"/>
    </location>
</feature>
<protein>
    <submittedName>
        <fullName evidence="2">Uncharacterized conserved protein</fullName>
    </submittedName>
</protein>
<dbReference type="AlphaFoldDB" id="A0A1I3M475"/>
<keyword evidence="1" id="KW-0472">Membrane</keyword>
<dbReference type="STRING" id="1121003.SAMN03080618_01659"/>
<gene>
    <name evidence="2" type="ORF">SAMN03080618_01659</name>
</gene>
<dbReference type="Proteomes" id="UP000242763">
    <property type="component" value="Unassembled WGS sequence"/>
</dbReference>
<sequence>MPDPRPLTPGNEPESIEDVLGRVEEAAGEEHHTSVEDIVDKIGDDAFAPLMLVPALLMVSPATAIFGFGTICAIIIVTIALQMLIGRKQLWLPQFILRQKMQSRHVERSVDFLTRPARAIDAMTRPRLSFLVDAPADRLWAALIIALSLLVPFFELVPMSATIIGGSITLFGLAVLARDGLLAIFGLTILGAAAYLLWNVAT</sequence>
<organism evidence="2 3">
    <name type="scientific">Aquamicrobium aerolatum DSM 21857</name>
    <dbReference type="NCBI Taxonomy" id="1121003"/>
    <lineage>
        <taxon>Bacteria</taxon>
        <taxon>Pseudomonadati</taxon>
        <taxon>Pseudomonadota</taxon>
        <taxon>Alphaproteobacteria</taxon>
        <taxon>Hyphomicrobiales</taxon>
        <taxon>Phyllobacteriaceae</taxon>
        <taxon>Aerobium</taxon>
    </lineage>
</organism>
<evidence type="ECO:0000313" key="2">
    <source>
        <dbReference type="EMBL" id="SFI91727.1"/>
    </source>
</evidence>
<feature type="transmembrane region" description="Helical" evidence="1">
    <location>
        <begin position="55"/>
        <end position="81"/>
    </location>
</feature>
<dbReference type="PANTHER" id="PTHR41795:SF1">
    <property type="entry name" value="EXOPOLYSACCHARIDE SYNTHESIS PROTEIN"/>
    <property type="match status" value="1"/>
</dbReference>
<dbReference type="Pfam" id="PF06055">
    <property type="entry name" value="ExoD"/>
    <property type="match status" value="1"/>
</dbReference>
<keyword evidence="1" id="KW-0812">Transmembrane</keyword>
<name>A0A1I3M475_9HYPH</name>
<dbReference type="PANTHER" id="PTHR41795">
    <property type="entry name" value="EXOPOLYSACCHARIDE SYNTHESIS PROTEIN"/>
    <property type="match status" value="1"/>
</dbReference>
<dbReference type="RefSeq" id="WP_091520870.1">
    <property type="nucleotide sequence ID" value="NZ_FORF01000008.1"/>
</dbReference>
<feature type="transmembrane region" description="Helical" evidence="1">
    <location>
        <begin position="181"/>
        <end position="198"/>
    </location>
</feature>